<dbReference type="RefSeq" id="WP_183223289.1">
    <property type="nucleotide sequence ID" value="NZ_BMPW01000019.1"/>
</dbReference>
<keyword evidence="1" id="KW-0418">Kinase</keyword>
<dbReference type="SUPFAM" id="SSF52540">
    <property type="entry name" value="P-loop containing nucleoside triphosphate hydrolases"/>
    <property type="match status" value="1"/>
</dbReference>
<dbReference type="Gene3D" id="3.40.50.300">
    <property type="entry name" value="P-loop containing nucleotide triphosphate hydrolases"/>
    <property type="match status" value="1"/>
</dbReference>
<protein>
    <submittedName>
        <fullName evidence="1">Putative kinase</fullName>
    </submittedName>
</protein>
<dbReference type="EMBL" id="JACHXF010000012">
    <property type="protein sequence ID" value="MBB3097831.1"/>
    <property type="molecule type" value="Genomic_DNA"/>
</dbReference>
<keyword evidence="1" id="KW-0808">Transferase</keyword>
<evidence type="ECO:0000313" key="1">
    <source>
        <dbReference type="EMBL" id="MBB3097831.1"/>
    </source>
</evidence>
<dbReference type="GO" id="GO:0016301">
    <property type="term" value="F:kinase activity"/>
    <property type="evidence" value="ECO:0007669"/>
    <property type="project" value="UniProtKB-KW"/>
</dbReference>
<proteinExistence type="predicted"/>
<name>A0A7W5AKA1_9ACTN</name>
<evidence type="ECO:0000313" key="2">
    <source>
        <dbReference type="Proteomes" id="UP000590749"/>
    </source>
</evidence>
<accession>A0A7W5AKA1</accession>
<gene>
    <name evidence="1" type="ORF">FHR83_005515</name>
</gene>
<dbReference type="AlphaFoldDB" id="A0A7W5AKA1"/>
<organism evidence="1 2">
    <name type="scientific">Actinoplanes campanulatus</name>
    <dbReference type="NCBI Taxonomy" id="113559"/>
    <lineage>
        <taxon>Bacteria</taxon>
        <taxon>Bacillati</taxon>
        <taxon>Actinomycetota</taxon>
        <taxon>Actinomycetes</taxon>
        <taxon>Micromonosporales</taxon>
        <taxon>Micromonosporaceae</taxon>
        <taxon>Actinoplanes</taxon>
    </lineage>
</organism>
<sequence>MAVAYLLVGLTGAGKTTYAERVLVPQGAVRLSVDEQVFDRHGRYGVDYPEHTYFEKEGPVVAEVRSELVRLLRQGRDVVVDHGLWRRKVRDDWRALAESAGGQVRLLYFPVPKQELLRRLNDRNTQNHANALMVTAEALDDFYGRFDVPDGENEQVIPAGSF</sequence>
<dbReference type="InterPro" id="IPR027417">
    <property type="entry name" value="P-loop_NTPase"/>
</dbReference>
<dbReference type="Proteomes" id="UP000590749">
    <property type="component" value="Unassembled WGS sequence"/>
</dbReference>
<comment type="caution">
    <text evidence="1">The sequence shown here is derived from an EMBL/GenBank/DDBJ whole genome shotgun (WGS) entry which is preliminary data.</text>
</comment>
<dbReference type="Pfam" id="PF13671">
    <property type="entry name" value="AAA_33"/>
    <property type="match status" value="1"/>
</dbReference>
<reference evidence="1 2" key="1">
    <citation type="submission" date="2020-08" db="EMBL/GenBank/DDBJ databases">
        <title>Genomic Encyclopedia of Type Strains, Phase III (KMG-III): the genomes of soil and plant-associated and newly described type strains.</title>
        <authorList>
            <person name="Whitman W."/>
        </authorList>
    </citation>
    <scope>NUCLEOTIDE SEQUENCE [LARGE SCALE GENOMIC DNA]</scope>
    <source>
        <strain evidence="1 2">CECT 3287</strain>
    </source>
</reference>
<keyword evidence="2" id="KW-1185">Reference proteome</keyword>